<accession>A0AA38GZY5</accession>
<sequence length="638" mass="68998">MPTTRSKGKGKATAPFEPEPTEQDPLLPSSINAQIAADRRPFSSPRSRKVGHILIAIGIVLLSLLIGIGILIALLANSFRPSEAEIAALSKTAFKYDPNPISVSLLNVTEDGVLINATILCGVDLDRAMGIQRFESEEEREAAEQRGERGTGAVWWEKLRRWAAAKGLGGMSDRRAIVTMPSAINIFAKHSRSVPLFAVHITEPMDVPMVSGVQDKQDWMRPMAVLVLAKPKASTGELMEFGQRGWAEGSMSVVVDVKKAVVNLPGLTGWLSKYGTIEKKGIVMDVDVPIPHYPGLPEPGRPVDFAKLVNLEGYHLNNNGDALEIHAGASMPNFANTTTLNLTIPYGLPFSVVIPSPDGSGEKLLSEVITEPVILDYTAKDIKLRMSGRIISDPSEGDSPLGPFIHNYLTGIDNNITVRGMAKYPSFTSNTTERPPHWALSSLKSMEIKLVIPGPSPPPKIINSMSLEHMRISRSDGETKASGTVNVEIDLPGDIGSIEVDVEKVLPEVYMFDGPVQEGNGEEEYPPGAFGHIKPSEYLNSTTVKGLDPEFPNRLTVRAPLIDVPVEILPGRKSLLADFVRKVVFKGGAMAGVNGSASAVMNMKGIGGRVVIDGLPIRGETWVGRQRLQGKSRLEVED</sequence>
<dbReference type="RefSeq" id="XP_052941895.1">
    <property type="nucleotide sequence ID" value="XM_053086335.1"/>
</dbReference>
<proteinExistence type="predicted"/>
<dbReference type="AlphaFoldDB" id="A0AA38GZY5"/>
<keyword evidence="2" id="KW-0812">Transmembrane</keyword>
<dbReference type="Proteomes" id="UP001164286">
    <property type="component" value="Unassembled WGS sequence"/>
</dbReference>
<evidence type="ECO:0000313" key="3">
    <source>
        <dbReference type="EMBL" id="KAI9632118.1"/>
    </source>
</evidence>
<evidence type="ECO:0000256" key="1">
    <source>
        <dbReference type="SAM" id="MobiDB-lite"/>
    </source>
</evidence>
<evidence type="ECO:0000256" key="2">
    <source>
        <dbReference type="SAM" id="Phobius"/>
    </source>
</evidence>
<keyword evidence="4" id="KW-1185">Reference proteome</keyword>
<comment type="caution">
    <text evidence="3">The sequence shown here is derived from an EMBL/GenBank/DDBJ whole genome shotgun (WGS) entry which is preliminary data.</text>
</comment>
<evidence type="ECO:0000313" key="4">
    <source>
        <dbReference type="Proteomes" id="UP001164286"/>
    </source>
</evidence>
<dbReference type="EMBL" id="JAKWFO010000015">
    <property type="protein sequence ID" value="KAI9632118.1"/>
    <property type="molecule type" value="Genomic_DNA"/>
</dbReference>
<feature type="transmembrane region" description="Helical" evidence="2">
    <location>
        <begin position="53"/>
        <end position="76"/>
    </location>
</feature>
<keyword evidence="2" id="KW-1133">Transmembrane helix</keyword>
<dbReference type="GeneID" id="77725536"/>
<protein>
    <submittedName>
        <fullName evidence="3">Uncharacterized protein</fullName>
    </submittedName>
</protein>
<feature type="compositionally biased region" description="Basic residues" evidence="1">
    <location>
        <begin position="1"/>
        <end position="10"/>
    </location>
</feature>
<reference evidence="3" key="1">
    <citation type="journal article" date="2022" name="G3 (Bethesda)">
        <title>High quality genome of the basidiomycete yeast Dioszegia hungarica PDD-24b-2 isolated from cloud water.</title>
        <authorList>
            <person name="Jarrige D."/>
            <person name="Haridas S."/>
            <person name="Bleykasten-Grosshans C."/>
            <person name="Joly M."/>
            <person name="Nadalig T."/>
            <person name="Sancelme M."/>
            <person name="Vuilleumier S."/>
            <person name="Grigoriev I.V."/>
            <person name="Amato P."/>
            <person name="Bringel F."/>
        </authorList>
    </citation>
    <scope>NUCLEOTIDE SEQUENCE</scope>
    <source>
        <strain evidence="3">PDD-24b-2</strain>
    </source>
</reference>
<feature type="region of interest" description="Disordered" evidence="1">
    <location>
        <begin position="1"/>
        <end position="27"/>
    </location>
</feature>
<organism evidence="3 4">
    <name type="scientific">Dioszegia hungarica</name>
    <dbReference type="NCBI Taxonomy" id="4972"/>
    <lineage>
        <taxon>Eukaryota</taxon>
        <taxon>Fungi</taxon>
        <taxon>Dikarya</taxon>
        <taxon>Basidiomycota</taxon>
        <taxon>Agaricomycotina</taxon>
        <taxon>Tremellomycetes</taxon>
        <taxon>Tremellales</taxon>
        <taxon>Bulleribasidiaceae</taxon>
        <taxon>Dioszegia</taxon>
    </lineage>
</organism>
<keyword evidence="2" id="KW-0472">Membrane</keyword>
<name>A0AA38GZY5_9TREE</name>
<gene>
    <name evidence="3" type="ORF">MKK02DRAFT_20914</name>
</gene>